<evidence type="ECO:0000313" key="3">
    <source>
        <dbReference type="Proteomes" id="UP000553776"/>
    </source>
</evidence>
<sequence length="789" mass="87864">MNVHKYAKSLTALPLAAIFALAVPLQAFADNNLPLDTSYKAAVIGDTYQKAMDYYSLDEFNASADLTDEARKAVLQGLDASQAVPADREIVKTVGADQVTAFAQAGDTLWIGTTKGLQRINVKEGDKRDYTQYFAGPRYLYNGDDQVTGLYPDGDNGVWVRNSRGIVHIQMTKRSLKDKADTYEQLTKAVNDRFGMIGEDVAYSRSGDEYAGRPTTNDNDGLWTSEYAIGEIYRYLTAKQEGDAAEAAAAKADATRAAKAVMLLAQVSGRGNGFVARSYIMEGDAQPNGFWFKKVKAEDGSAYGVAVDTSDAGKKDTLAIADPDLVAEAKAAYKAATGNDYEADYPGKDIFPVIKSKSDGSVVWQLKSPIVEEVDPMLAELYGGSENDYKVIYKADTSSDEVNGQMALLYFAAKYLFDGTGEEDAHLKELAIEFADRIVKGIVTNGFAMIDATGNPTTWARWNATYFAPQIDYTLNTEGVPPGEYEGGYESDVNADEIVSFVKTAIYLTSLDMDKYGEDNALFRDVYDKLWTPRSDGGSYDNNDASYTDETSGIGYIDIMKQYIERKRNVLSSDFDDYPGINSAIHASGNWRLAVNFSDENLFAVAFLPLIDIEMNEDPNSDRVAQLREVFDQWWANMKDENNPFYIYLYQKTYPERTDADLGTAAWALSRMPQYRVNFPVNNSMRKDALLVKYFNYRDYTKINGDRKGVVSTSRPLPLDETDTHKFNSSPFTAFSGYTNATVLNNDYVDYTKVQYNNVSYASGSMESGTWFLLPYWMGRYYGMLKEQQ</sequence>
<dbReference type="InterPro" id="IPR015943">
    <property type="entry name" value="WD40/YVTN_repeat-like_dom_sf"/>
</dbReference>
<organism evidence="2 3">
    <name type="scientific">Cohnella xylanilytica</name>
    <dbReference type="NCBI Taxonomy" id="557555"/>
    <lineage>
        <taxon>Bacteria</taxon>
        <taxon>Bacillati</taxon>
        <taxon>Bacillota</taxon>
        <taxon>Bacilli</taxon>
        <taxon>Bacillales</taxon>
        <taxon>Paenibacillaceae</taxon>
        <taxon>Cohnella</taxon>
    </lineage>
</organism>
<comment type="caution">
    <text evidence="2">The sequence shown here is derived from an EMBL/GenBank/DDBJ whole genome shotgun (WGS) entry which is preliminary data.</text>
</comment>
<keyword evidence="3" id="KW-1185">Reference proteome</keyword>
<feature type="signal peptide" evidence="1">
    <location>
        <begin position="1"/>
        <end position="29"/>
    </location>
</feature>
<dbReference type="RefSeq" id="WP_185139600.1">
    <property type="nucleotide sequence ID" value="NZ_JACJVR010000133.1"/>
</dbReference>
<dbReference type="AlphaFoldDB" id="A0A841U9H9"/>
<feature type="chain" id="PRO_5032562482" evidence="1">
    <location>
        <begin position="30"/>
        <end position="789"/>
    </location>
</feature>
<dbReference type="EMBL" id="JACJVR010000133">
    <property type="protein sequence ID" value="MBB6695648.1"/>
    <property type="molecule type" value="Genomic_DNA"/>
</dbReference>
<keyword evidence="1" id="KW-0732">Signal</keyword>
<reference evidence="2 3" key="1">
    <citation type="submission" date="2020-08" db="EMBL/GenBank/DDBJ databases">
        <title>Cohnella phylogeny.</title>
        <authorList>
            <person name="Dunlap C."/>
        </authorList>
    </citation>
    <scope>NUCLEOTIDE SEQUENCE [LARGE SCALE GENOMIC DNA]</scope>
    <source>
        <strain evidence="2 3">DSM 25239</strain>
    </source>
</reference>
<protein>
    <submittedName>
        <fullName evidence="2">Uncharacterized protein</fullName>
    </submittedName>
</protein>
<dbReference type="Gene3D" id="2.130.10.10">
    <property type="entry name" value="YVTN repeat-like/Quinoprotein amine dehydrogenase"/>
    <property type="match status" value="1"/>
</dbReference>
<accession>A0A841U9H9</accession>
<gene>
    <name evidence="2" type="ORF">H7B90_30075</name>
</gene>
<evidence type="ECO:0000313" key="2">
    <source>
        <dbReference type="EMBL" id="MBB6695648.1"/>
    </source>
</evidence>
<proteinExistence type="predicted"/>
<dbReference type="Proteomes" id="UP000553776">
    <property type="component" value="Unassembled WGS sequence"/>
</dbReference>
<name>A0A841U9H9_9BACL</name>
<evidence type="ECO:0000256" key="1">
    <source>
        <dbReference type="SAM" id="SignalP"/>
    </source>
</evidence>